<dbReference type="EMBL" id="JACHLL010000001">
    <property type="protein sequence ID" value="MBB6340520.1"/>
    <property type="molecule type" value="Genomic_DNA"/>
</dbReference>
<dbReference type="GO" id="GO:0008641">
    <property type="term" value="F:ubiquitin-like modifier activating enzyme activity"/>
    <property type="evidence" value="ECO:0007669"/>
    <property type="project" value="InterPro"/>
</dbReference>
<dbReference type="Pfam" id="PF00899">
    <property type="entry name" value="ThiF"/>
    <property type="match status" value="1"/>
</dbReference>
<evidence type="ECO:0000259" key="6">
    <source>
        <dbReference type="Pfam" id="PF00899"/>
    </source>
</evidence>
<dbReference type="InterPro" id="IPR000594">
    <property type="entry name" value="ThiF_NAD_FAD-bd"/>
</dbReference>
<evidence type="ECO:0000313" key="9">
    <source>
        <dbReference type="Proteomes" id="UP000557193"/>
    </source>
</evidence>
<keyword evidence="3" id="KW-0378">Hydrolase</keyword>
<keyword evidence="4" id="KW-0862">Zinc</keyword>
<dbReference type="SUPFAM" id="SSF69572">
    <property type="entry name" value="Activating enzymes of the ubiquitin-like proteins"/>
    <property type="match status" value="1"/>
</dbReference>
<dbReference type="PANTHER" id="PTHR43267:SF1">
    <property type="entry name" value="TRNA THREONYLCARBAMOYLADENOSINE DEHYDRATASE"/>
    <property type="match status" value="1"/>
</dbReference>
<dbReference type="GO" id="GO:0061504">
    <property type="term" value="P:cyclic threonylcarbamoyladenosine biosynthetic process"/>
    <property type="evidence" value="ECO:0007669"/>
    <property type="project" value="TreeGrafter"/>
</dbReference>
<evidence type="ECO:0000256" key="2">
    <source>
        <dbReference type="ARBA" id="ARBA00022723"/>
    </source>
</evidence>
<comment type="caution">
    <text evidence="8">The sequence shown here is derived from an EMBL/GenBank/DDBJ whole genome shotgun (WGS) entry which is preliminary data.</text>
</comment>
<dbReference type="AlphaFoldDB" id="A0A7X0ET53"/>
<keyword evidence="1" id="KW-0645">Protease</keyword>
<evidence type="ECO:0000256" key="1">
    <source>
        <dbReference type="ARBA" id="ARBA00022670"/>
    </source>
</evidence>
<dbReference type="GO" id="GO:0061503">
    <property type="term" value="F:tRNA threonylcarbamoyladenosine dehydratase"/>
    <property type="evidence" value="ECO:0007669"/>
    <property type="project" value="TreeGrafter"/>
</dbReference>
<feature type="domain" description="THIF-type NAD/FAD binding fold" evidence="6">
    <location>
        <begin position="183"/>
        <end position="449"/>
    </location>
</feature>
<dbReference type="CDD" id="cd01483">
    <property type="entry name" value="E1_enzyme_family"/>
    <property type="match status" value="1"/>
</dbReference>
<dbReference type="GO" id="GO:0016779">
    <property type="term" value="F:nucleotidyltransferase activity"/>
    <property type="evidence" value="ECO:0007669"/>
    <property type="project" value="UniProtKB-KW"/>
</dbReference>
<evidence type="ECO:0000259" key="7">
    <source>
        <dbReference type="Pfam" id="PF14464"/>
    </source>
</evidence>
<dbReference type="Gene3D" id="3.40.50.720">
    <property type="entry name" value="NAD(P)-binding Rossmann-like Domain"/>
    <property type="match status" value="1"/>
</dbReference>
<dbReference type="PANTHER" id="PTHR43267">
    <property type="entry name" value="TRNA THREONYLCARBAMOYLADENOSINE DEHYDRATASE"/>
    <property type="match status" value="1"/>
</dbReference>
<keyword evidence="9" id="KW-1185">Reference proteome</keyword>
<reference evidence="8 9" key="1">
    <citation type="submission" date="2020-08" db="EMBL/GenBank/DDBJ databases">
        <title>Functional genomics of gut bacteria from endangered species of beetles.</title>
        <authorList>
            <person name="Carlos-Shanley C."/>
        </authorList>
    </citation>
    <scope>NUCLEOTIDE SEQUENCE [LARGE SCALE GENOMIC DNA]</scope>
    <source>
        <strain evidence="8 9">S00202</strain>
    </source>
</reference>
<dbReference type="GO" id="GO:0008237">
    <property type="term" value="F:metallopeptidase activity"/>
    <property type="evidence" value="ECO:0007669"/>
    <property type="project" value="UniProtKB-KW"/>
</dbReference>
<dbReference type="Pfam" id="PF14464">
    <property type="entry name" value="Prok-JAB"/>
    <property type="match status" value="1"/>
</dbReference>
<dbReference type="RefSeq" id="WP_184680601.1">
    <property type="nucleotide sequence ID" value="NZ_JACHLL010000001.1"/>
</dbReference>
<dbReference type="GO" id="GO:0046872">
    <property type="term" value="F:metal ion binding"/>
    <property type="evidence" value="ECO:0007669"/>
    <property type="project" value="UniProtKB-KW"/>
</dbReference>
<accession>A0A7X0ET53</accession>
<keyword evidence="8" id="KW-0808">Transferase</keyword>
<evidence type="ECO:0000256" key="3">
    <source>
        <dbReference type="ARBA" id="ARBA00022801"/>
    </source>
</evidence>
<evidence type="ECO:0000256" key="5">
    <source>
        <dbReference type="ARBA" id="ARBA00023049"/>
    </source>
</evidence>
<name>A0A7X0ET53_9PSED</name>
<gene>
    <name evidence="8" type="ORF">HNP49_000670</name>
</gene>
<dbReference type="GO" id="GO:0006508">
    <property type="term" value="P:proteolysis"/>
    <property type="evidence" value="ECO:0007669"/>
    <property type="project" value="UniProtKB-KW"/>
</dbReference>
<dbReference type="InterPro" id="IPR045886">
    <property type="entry name" value="ThiF/MoeB/HesA"/>
</dbReference>
<dbReference type="InterPro" id="IPR028090">
    <property type="entry name" value="JAB_dom_prok"/>
</dbReference>
<keyword evidence="5" id="KW-0482">Metalloprotease</keyword>
<dbReference type="Gene3D" id="3.40.140.10">
    <property type="entry name" value="Cytidine Deaminase, domain 2"/>
    <property type="match status" value="1"/>
</dbReference>
<sequence length="470" mass="52361">MNLTDLTLQEQHLGQLRELTHRDDGSEGAAYVLFGQTRITSDPWDRRSRTRYSSHEVIVIPEEDWISSSPVHVTWSTRSFIRLLKRAAKEKLVVGVVHTHPDGPAEFSRQDDVNEAELFRLARNRNGAGTAMVSILLAGAGEVRARVWLDEQEPVAINPVRVIGRNLKVFDVTDGQCRQDEAFSRQALAFGPTINTRLRGLKVGIVGCGGTGSPTALLLARLGVGQIVLFDEDIVEVTNLNRLHGARRADADAMRPKVEVLAREITELALGVRVVPIQSWIGSLECRDALKSCDVIFGCTDDHDGRLMLNRLAYFYLIPIIDMGLAIQPGQQHVGMQDLSGRVTILVPGSSCLLCRGIVNPTRAREESLRRQSPEEYERRKREAYVRGGENPAPAVVTFTTATACLAIDELLQGLTNFRGEQGWSWQRVRRFDLLQDRKPGALHNPNCPVCTDMTYWGRGDIEPFLDRVG</sequence>
<organism evidence="8 9">
    <name type="scientific">Pseudomonas fluvialis</name>
    <dbReference type="NCBI Taxonomy" id="1793966"/>
    <lineage>
        <taxon>Bacteria</taxon>
        <taxon>Pseudomonadati</taxon>
        <taxon>Pseudomonadota</taxon>
        <taxon>Gammaproteobacteria</taxon>
        <taxon>Pseudomonadales</taxon>
        <taxon>Pseudomonadaceae</taxon>
        <taxon>Pseudomonas</taxon>
    </lineage>
</organism>
<feature type="domain" description="JAB" evidence="7">
    <location>
        <begin position="10"/>
        <end position="127"/>
    </location>
</feature>
<keyword evidence="8" id="KW-0548">Nucleotidyltransferase</keyword>
<evidence type="ECO:0000313" key="8">
    <source>
        <dbReference type="EMBL" id="MBB6340520.1"/>
    </source>
</evidence>
<proteinExistence type="predicted"/>
<dbReference type="InterPro" id="IPR035985">
    <property type="entry name" value="Ubiquitin-activating_enz"/>
</dbReference>
<dbReference type="Proteomes" id="UP000557193">
    <property type="component" value="Unassembled WGS sequence"/>
</dbReference>
<keyword evidence="2" id="KW-0479">Metal-binding</keyword>
<protein>
    <submittedName>
        <fullName evidence="8">Molybdopterin/thiamine biosynthesis adenylyltransferase</fullName>
    </submittedName>
</protein>
<evidence type="ECO:0000256" key="4">
    <source>
        <dbReference type="ARBA" id="ARBA00022833"/>
    </source>
</evidence>